<dbReference type="GO" id="GO:0004523">
    <property type="term" value="F:RNA-DNA hybrid ribonuclease activity"/>
    <property type="evidence" value="ECO:0007669"/>
    <property type="project" value="InterPro"/>
</dbReference>
<name>A0A9R0KBH7_SPIOL</name>
<keyword evidence="2" id="KW-1185">Reference proteome</keyword>
<dbReference type="InterPro" id="IPR012337">
    <property type="entry name" value="RNaseH-like_sf"/>
</dbReference>
<reference evidence="3" key="2">
    <citation type="submission" date="2025-08" db="UniProtKB">
        <authorList>
            <consortium name="RefSeq"/>
        </authorList>
    </citation>
    <scope>IDENTIFICATION</scope>
    <source>
        <tissue evidence="3">Leaf</tissue>
    </source>
</reference>
<dbReference type="InterPro" id="IPR036397">
    <property type="entry name" value="RNaseH_sf"/>
</dbReference>
<dbReference type="InterPro" id="IPR044730">
    <property type="entry name" value="RNase_H-like_dom_plant"/>
</dbReference>
<dbReference type="Pfam" id="PF13456">
    <property type="entry name" value="RVT_3"/>
    <property type="match status" value="1"/>
</dbReference>
<evidence type="ECO:0000313" key="2">
    <source>
        <dbReference type="Proteomes" id="UP000813463"/>
    </source>
</evidence>
<dbReference type="InterPro" id="IPR052929">
    <property type="entry name" value="RNase_H-like_EbsB-rel"/>
</dbReference>
<dbReference type="Gene3D" id="3.30.420.10">
    <property type="entry name" value="Ribonuclease H-like superfamily/Ribonuclease H"/>
    <property type="match status" value="1"/>
</dbReference>
<protein>
    <recommendedName>
        <fullName evidence="1">RNase H type-1 domain-containing protein</fullName>
    </recommendedName>
</protein>
<dbReference type="CDD" id="cd06222">
    <property type="entry name" value="RNase_H_like"/>
    <property type="match status" value="1"/>
</dbReference>
<organism evidence="2 3">
    <name type="scientific">Spinacia oleracea</name>
    <name type="common">Spinach</name>
    <dbReference type="NCBI Taxonomy" id="3562"/>
    <lineage>
        <taxon>Eukaryota</taxon>
        <taxon>Viridiplantae</taxon>
        <taxon>Streptophyta</taxon>
        <taxon>Embryophyta</taxon>
        <taxon>Tracheophyta</taxon>
        <taxon>Spermatophyta</taxon>
        <taxon>Magnoliopsida</taxon>
        <taxon>eudicotyledons</taxon>
        <taxon>Gunneridae</taxon>
        <taxon>Pentapetalae</taxon>
        <taxon>Caryophyllales</taxon>
        <taxon>Chenopodiaceae</taxon>
        <taxon>Chenopodioideae</taxon>
        <taxon>Anserineae</taxon>
        <taxon>Spinacia</taxon>
    </lineage>
</organism>
<dbReference type="PANTHER" id="PTHR47074:SF48">
    <property type="entry name" value="POLYNUCLEOTIDYL TRANSFERASE, RIBONUCLEASE H-LIKE SUPERFAMILY PROTEIN"/>
    <property type="match status" value="1"/>
</dbReference>
<gene>
    <name evidence="3" type="primary">LOC110804434</name>
</gene>
<dbReference type="RefSeq" id="XP_021865721.2">
    <property type="nucleotide sequence ID" value="XM_022010029.2"/>
</dbReference>
<accession>A0A9R0KBH7</accession>
<evidence type="ECO:0000313" key="3">
    <source>
        <dbReference type="RefSeq" id="XP_021865721.2"/>
    </source>
</evidence>
<reference evidence="2" key="1">
    <citation type="journal article" date="2021" name="Nat. Commun.">
        <title>Genomic analyses provide insights into spinach domestication and the genetic basis of agronomic traits.</title>
        <authorList>
            <person name="Cai X."/>
            <person name="Sun X."/>
            <person name="Xu C."/>
            <person name="Sun H."/>
            <person name="Wang X."/>
            <person name="Ge C."/>
            <person name="Zhang Z."/>
            <person name="Wang Q."/>
            <person name="Fei Z."/>
            <person name="Jiao C."/>
            <person name="Wang Q."/>
        </authorList>
    </citation>
    <scope>NUCLEOTIDE SEQUENCE [LARGE SCALE GENOMIC DNA]</scope>
    <source>
        <strain evidence="2">cv. Varoflay</strain>
    </source>
</reference>
<dbReference type="SUPFAM" id="SSF53098">
    <property type="entry name" value="Ribonuclease H-like"/>
    <property type="match status" value="1"/>
</dbReference>
<dbReference type="PANTHER" id="PTHR47074">
    <property type="entry name" value="BNAC02G40300D PROTEIN"/>
    <property type="match status" value="1"/>
</dbReference>
<proteinExistence type="predicted"/>
<dbReference type="GeneID" id="110804434"/>
<evidence type="ECO:0000259" key="1">
    <source>
        <dbReference type="Pfam" id="PF13456"/>
    </source>
</evidence>
<dbReference type="GO" id="GO:0003676">
    <property type="term" value="F:nucleic acid binding"/>
    <property type="evidence" value="ECO:0007669"/>
    <property type="project" value="InterPro"/>
</dbReference>
<sequence length="223" mass="25005">MVAWSVWNERNRVIHGREARLPAEVVAATSSLLVAFTQVREECTVRRGEIRRAREEAKWRPPDDNVLKLNVDGATYKEGGVGMRVIIRDNGGTIVRAVCQQVRQSWDANVTEAKSIILGLKMALQCNASKVVVECDYLQVVELINRRKFDGSYFGMLSREINAISSSFDVILFCHVYREANLAADVMAQLSPLEYSTRVWVGSCPSVVEDVIASDFCFNVNES</sequence>
<feature type="domain" description="RNase H type-1" evidence="1">
    <location>
        <begin position="70"/>
        <end position="189"/>
    </location>
</feature>
<dbReference type="KEGG" id="soe:110804434"/>
<dbReference type="AlphaFoldDB" id="A0A9R0KBH7"/>
<dbReference type="InterPro" id="IPR002156">
    <property type="entry name" value="RNaseH_domain"/>
</dbReference>
<dbReference type="Proteomes" id="UP000813463">
    <property type="component" value="Chromosome 1"/>
</dbReference>